<protein>
    <recommendedName>
        <fullName evidence="4">Secreted protein</fullName>
    </recommendedName>
</protein>
<evidence type="ECO:0000313" key="3">
    <source>
        <dbReference type="Proteomes" id="UP000076503"/>
    </source>
</evidence>
<evidence type="ECO:0000313" key="2">
    <source>
        <dbReference type="EMBL" id="KZN45376.1"/>
    </source>
</evidence>
<evidence type="ECO:0008006" key="4">
    <source>
        <dbReference type="Google" id="ProtNLM"/>
    </source>
</evidence>
<sequence>MGALLAATTMSAILFFNTSNAAYLVNKSSLLITIVERSDLNIARVHKLRLQHGPWCNSSSIAKLPRFGGKPNANC</sequence>
<gene>
    <name evidence="2" type="ORF">N476_05000</name>
</gene>
<dbReference type="Proteomes" id="UP000076503">
    <property type="component" value="Unassembled WGS sequence"/>
</dbReference>
<dbReference type="AlphaFoldDB" id="A0A167AH10"/>
<dbReference type="EMBL" id="AUXZ01000130">
    <property type="protein sequence ID" value="KZN45376.1"/>
    <property type="molecule type" value="Genomic_DNA"/>
</dbReference>
<name>A0A167AH10_9GAMM</name>
<feature type="chain" id="PRO_5007883630" description="Secreted protein" evidence="1">
    <location>
        <begin position="22"/>
        <end position="75"/>
    </location>
</feature>
<accession>A0A167AH10</accession>
<comment type="caution">
    <text evidence="2">The sequence shown here is derived from an EMBL/GenBank/DDBJ whole genome shotgun (WGS) entry which is preliminary data.</text>
</comment>
<evidence type="ECO:0000256" key="1">
    <source>
        <dbReference type="SAM" id="SignalP"/>
    </source>
</evidence>
<proteinExistence type="predicted"/>
<dbReference type="PATRIC" id="fig|1365251.3.peg.4967"/>
<reference evidence="2 3" key="1">
    <citation type="submission" date="2013-07" db="EMBL/GenBank/DDBJ databases">
        <title>Comparative Genomic and Metabolomic Analysis of Twelve Strains of Pseudoalteromonas luteoviolacea.</title>
        <authorList>
            <person name="Vynne N.G."/>
            <person name="Mansson M."/>
            <person name="Gram L."/>
        </authorList>
    </citation>
    <scope>NUCLEOTIDE SEQUENCE [LARGE SCALE GENOMIC DNA]</scope>
    <source>
        <strain evidence="2 3">H33</strain>
    </source>
</reference>
<keyword evidence="1" id="KW-0732">Signal</keyword>
<organism evidence="2 3">
    <name type="scientific">Pseudoalteromonas luteoviolacea H33</name>
    <dbReference type="NCBI Taxonomy" id="1365251"/>
    <lineage>
        <taxon>Bacteria</taxon>
        <taxon>Pseudomonadati</taxon>
        <taxon>Pseudomonadota</taxon>
        <taxon>Gammaproteobacteria</taxon>
        <taxon>Alteromonadales</taxon>
        <taxon>Pseudoalteromonadaceae</taxon>
        <taxon>Pseudoalteromonas</taxon>
    </lineage>
</organism>
<feature type="signal peptide" evidence="1">
    <location>
        <begin position="1"/>
        <end position="21"/>
    </location>
</feature>